<evidence type="ECO:0000259" key="14">
    <source>
        <dbReference type="Pfam" id="PF16491"/>
    </source>
</evidence>
<feature type="transmembrane region" description="Helical" evidence="12">
    <location>
        <begin position="257"/>
        <end position="278"/>
    </location>
</feature>
<dbReference type="Gene3D" id="3.30.2010.10">
    <property type="entry name" value="Metalloproteases ('zincins'), catalytic domain"/>
    <property type="match status" value="1"/>
</dbReference>
<evidence type="ECO:0000313" key="16">
    <source>
        <dbReference type="Proteomes" id="UP001177744"/>
    </source>
</evidence>
<evidence type="ECO:0000256" key="2">
    <source>
        <dbReference type="ARBA" id="ARBA00022670"/>
    </source>
</evidence>
<comment type="function">
    <text evidence="12">Proteolytically removes the C-terminal three residues of farnesylated proteins.</text>
</comment>
<gene>
    <name evidence="15" type="ORF">QTO34_018720</name>
</gene>
<keyword evidence="16" id="KW-1185">Reference proteome</keyword>
<keyword evidence="2 12" id="KW-0645">Protease</keyword>
<dbReference type="InterPro" id="IPR032456">
    <property type="entry name" value="Peptidase_M48_N"/>
</dbReference>
<dbReference type="Pfam" id="PF16491">
    <property type="entry name" value="Peptidase_M48_N"/>
    <property type="match status" value="1"/>
</dbReference>
<dbReference type="EMBL" id="JAULJE010000008">
    <property type="protein sequence ID" value="KAK1340156.1"/>
    <property type="molecule type" value="Genomic_DNA"/>
</dbReference>
<dbReference type="GO" id="GO:0046872">
    <property type="term" value="F:metal ion binding"/>
    <property type="evidence" value="ECO:0007669"/>
    <property type="project" value="UniProtKB-UniRule"/>
</dbReference>
<evidence type="ECO:0000256" key="10">
    <source>
        <dbReference type="ARBA" id="ARBA00023136"/>
    </source>
</evidence>
<feature type="domain" description="Peptidase M48" evidence="13">
    <location>
        <begin position="291"/>
        <end position="349"/>
    </location>
</feature>
<comment type="subcellular location">
    <subcellularLocation>
        <location evidence="1 12">Endoplasmic reticulum membrane</location>
        <topology evidence="1 12">Multi-pass membrane protein</topology>
    </subcellularLocation>
</comment>
<keyword evidence="8 12" id="KW-1133">Transmembrane helix</keyword>
<sequence>MVLFRQKLGDPQRRGHGEEYLCNTAGCAQGVGWGWQSVQGRSEGTEIAVTPTGRSAGTVLVWHCCTLKEPAEPGGRGDVGVAGPVVGDAGREAYLWGRAAFLLDRVSLGDLPRTAAGQIIDSETFEKSRLYQLDKSTFSFWSGLYSEMEGTLILLFGGIPYLWRLSGRFVAMLALDQNMRYITQSLVFLLMATLFSALTGLPWSLYNTFVIEEKHGFNQQTLGFFMKDAIKKFIVTQCILLPVSSLLLYIIKIGGDYFFIYAWLFTLVVSLVLVTIYADYIAPLFDKFTPLPEGKLKQEIEIMAKSIDFPLTKVYVVEGSKRSSHSNAYFYGFFKNKRIVLFDTLLEEYSVLNKDLREESGMEPAMMEKGTVPSQVAGAD</sequence>
<evidence type="ECO:0000256" key="8">
    <source>
        <dbReference type="ARBA" id="ARBA00022989"/>
    </source>
</evidence>
<dbReference type="GO" id="GO:0005789">
    <property type="term" value="C:endoplasmic reticulum membrane"/>
    <property type="evidence" value="ECO:0007669"/>
    <property type="project" value="UniProtKB-SubCell"/>
</dbReference>
<name>A0AA40LNA8_CNENI</name>
<dbReference type="InterPro" id="IPR001915">
    <property type="entry name" value="Peptidase_M48"/>
</dbReference>
<feature type="transmembrane region" description="Helical" evidence="12">
    <location>
        <begin position="138"/>
        <end position="161"/>
    </location>
</feature>
<keyword evidence="7 12" id="KW-0862">Zinc</keyword>
<dbReference type="InterPro" id="IPR027057">
    <property type="entry name" value="CAXX_Prtase_1"/>
</dbReference>
<evidence type="ECO:0000256" key="1">
    <source>
        <dbReference type="ARBA" id="ARBA00004477"/>
    </source>
</evidence>
<accession>A0AA40LNA8</accession>
<dbReference type="FunFam" id="3.30.2010.10:FF:000002">
    <property type="entry name" value="CAAX prenyl protease"/>
    <property type="match status" value="1"/>
</dbReference>
<evidence type="ECO:0000256" key="12">
    <source>
        <dbReference type="RuleBase" id="RU366005"/>
    </source>
</evidence>
<keyword evidence="4 12" id="KW-0479">Metal-binding</keyword>
<evidence type="ECO:0000256" key="11">
    <source>
        <dbReference type="ARBA" id="ARBA00044456"/>
    </source>
</evidence>
<keyword evidence="9 12" id="KW-0482">Metalloprotease</keyword>
<feature type="domain" description="CAAX prenyl protease 1 N-terminal" evidence="14">
    <location>
        <begin position="112"/>
        <end position="287"/>
    </location>
</feature>
<evidence type="ECO:0000256" key="9">
    <source>
        <dbReference type="ARBA" id="ARBA00023049"/>
    </source>
</evidence>
<evidence type="ECO:0000256" key="7">
    <source>
        <dbReference type="ARBA" id="ARBA00022833"/>
    </source>
</evidence>
<keyword evidence="6 12" id="KW-0256">Endoplasmic reticulum</keyword>
<proteinExistence type="inferred from homology"/>
<comment type="catalytic activity">
    <reaction evidence="11 12">
        <text>Hydrolyzes the peptide bond -P2-(S-farnesyl or geranylgeranyl)C-P1'-P2'-P3'-COOH where P1' and P2' are amino acids with aliphatic side chains and P3' is any C-terminal residue.</text>
        <dbReference type="EC" id="3.4.24.84"/>
    </reaction>
</comment>
<feature type="transmembrane region" description="Helical" evidence="12">
    <location>
        <begin position="233"/>
        <end position="251"/>
    </location>
</feature>
<dbReference type="PANTHER" id="PTHR10120">
    <property type="entry name" value="CAAX PRENYL PROTEASE 1"/>
    <property type="match status" value="1"/>
</dbReference>
<keyword evidence="10 12" id="KW-0472">Membrane</keyword>
<keyword evidence="5 12" id="KW-0378">Hydrolase</keyword>
<keyword evidence="3 12" id="KW-0812">Transmembrane</keyword>
<comment type="caution">
    <text evidence="12">Lacks conserved residue(s) required for the propagation of feature annotation.</text>
</comment>
<dbReference type="GO" id="GO:0071586">
    <property type="term" value="P:CAAX-box protein processing"/>
    <property type="evidence" value="ECO:0007669"/>
    <property type="project" value="UniProtKB-UniRule"/>
</dbReference>
<protein>
    <recommendedName>
        <fullName evidence="12">CAAX prenyl protease</fullName>
        <ecNumber evidence="12">3.4.24.84</ecNumber>
    </recommendedName>
</protein>
<dbReference type="GO" id="GO:0004222">
    <property type="term" value="F:metalloendopeptidase activity"/>
    <property type="evidence" value="ECO:0007669"/>
    <property type="project" value="UniProtKB-UniRule"/>
</dbReference>
<evidence type="ECO:0000256" key="3">
    <source>
        <dbReference type="ARBA" id="ARBA00022692"/>
    </source>
</evidence>
<evidence type="ECO:0000256" key="4">
    <source>
        <dbReference type="ARBA" id="ARBA00022723"/>
    </source>
</evidence>
<organism evidence="15 16">
    <name type="scientific">Cnephaeus nilssonii</name>
    <name type="common">Northern bat</name>
    <name type="synonym">Eptesicus nilssonii</name>
    <dbReference type="NCBI Taxonomy" id="3371016"/>
    <lineage>
        <taxon>Eukaryota</taxon>
        <taxon>Metazoa</taxon>
        <taxon>Chordata</taxon>
        <taxon>Craniata</taxon>
        <taxon>Vertebrata</taxon>
        <taxon>Euteleostomi</taxon>
        <taxon>Mammalia</taxon>
        <taxon>Eutheria</taxon>
        <taxon>Laurasiatheria</taxon>
        <taxon>Chiroptera</taxon>
        <taxon>Yangochiroptera</taxon>
        <taxon>Vespertilionidae</taxon>
        <taxon>Cnephaeus</taxon>
    </lineage>
</organism>
<evidence type="ECO:0000256" key="6">
    <source>
        <dbReference type="ARBA" id="ARBA00022824"/>
    </source>
</evidence>
<comment type="cofactor">
    <cofactor evidence="12">
        <name>Zn(2+)</name>
        <dbReference type="ChEBI" id="CHEBI:29105"/>
    </cofactor>
    <text evidence="12">Binds 1 zinc ion per subunit.</text>
</comment>
<reference evidence="15" key="1">
    <citation type="submission" date="2023-06" db="EMBL/GenBank/DDBJ databases">
        <title>Reference genome for the Northern bat (Eptesicus nilssonii), a most northern bat species.</title>
        <authorList>
            <person name="Laine V.N."/>
            <person name="Pulliainen A.T."/>
            <person name="Lilley T.M."/>
        </authorList>
    </citation>
    <scope>NUCLEOTIDE SEQUENCE</scope>
    <source>
        <strain evidence="15">BLF_Eptnil</strain>
        <tissue evidence="15">Kidney</tissue>
    </source>
</reference>
<feature type="transmembrane region" description="Helical" evidence="12">
    <location>
        <begin position="181"/>
        <end position="206"/>
    </location>
</feature>
<dbReference type="Proteomes" id="UP001177744">
    <property type="component" value="Unassembled WGS sequence"/>
</dbReference>
<evidence type="ECO:0000256" key="5">
    <source>
        <dbReference type="ARBA" id="ARBA00022801"/>
    </source>
</evidence>
<evidence type="ECO:0000313" key="15">
    <source>
        <dbReference type="EMBL" id="KAK1340156.1"/>
    </source>
</evidence>
<dbReference type="CDD" id="cd07343">
    <property type="entry name" value="M48A_Zmpste24p_like"/>
    <property type="match status" value="1"/>
</dbReference>
<dbReference type="EC" id="3.4.24.84" evidence="12"/>
<evidence type="ECO:0000259" key="13">
    <source>
        <dbReference type="Pfam" id="PF01435"/>
    </source>
</evidence>
<comment type="similarity">
    <text evidence="12">Belongs to the peptidase M48A family.</text>
</comment>
<dbReference type="AlphaFoldDB" id="A0AA40LNA8"/>
<comment type="caution">
    <text evidence="15">The sequence shown here is derived from an EMBL/GenBank/DDBJ whole genome shotgun (WGS) entry which is preliminary data.</text>
</comment>
<dbReference type="Pfam" id="PF01435">
    <property type="entry name" value="Peptidase_M48"/>
    <property type="match status" value="1"/>
</dbReference>